<dbReference type="Proteomes" id="UP000039324">
    <property type="component" value="Unassembled WGS sequence"/>
</dbReference>
<gene>
    <name evidence="1" type="ORF">PBRA_003691</name>
    <name evidence="2" type="ORF">PLBR_LOCUS1425</name>
</gene>
<geneLocation type="mitochondrion" evidence="2"/>
<accession>A0A0G4II37</accession>
<protein>
    <submittedName>
        <fullName evidence="1">Uncharacterized protein</fullName>
    </submittedName>
</protein>
<dbReference type="EMBL" id="CDSF01000002">
    <property type="protein sequence ID" value="CEO94878.1"/>
    <property type="molecule type" value="Genomic_DNA"/>
</dbReference>
<dbReference type="EMBL" id="OVEO01000002">
    <property type="protein sequence ID" value="SPQ94210.1"/>
    <property type="molecule type" value="Genomic_DNA"/>
</dbReference>
<organism evidence="1 3">
    <name type="scientific">Plasmodiophora brassicae</name>
    <name type="common">Clubroot disease agent</name>
    <dbReference type="NCBI Taxonomy" id="37360"/>
    <lineage>
        <taxon>Eukaryota</taxon>
        <taxon>Sar</taxon>
        <taxon>Rhizaria</taxon>
        <taxon>Endomyxa</taxon>
        <taxon>Phytomyxea</taxon>
        <taxon>Plasmodiophorida</taxon>
        <taxon>Plasmodiophoridae</taxon>
        <taxon>Plasmodiophora</taxon>
    </lineage>
</organism>
<evidence type="ECO:0000313" key="3">
    <source>
        <dbReference type="Proteomes" id="UP000039324"/>
    </source>
</evidence>
<evidence type="ECO:0000313" key="1">
    <source>
        <dbReference type="EMBL" id="CEO94878.1"/>
    </source>
</evidence>
<dbReference type="AlphaFoldDB" id="A0A0G4II37"/>
<reference evidence="1 3" key="1">
    <citation type="submission" date="2015-02" db="EMBL/GenBank/DDBJ databases">
        <authorList>
            <person name="Chooi Y.-H."/>
        </authorList>
    </citation>
    <scope>NUCLEOTIDE SEQUENCE [LARGE SCALE GENOMIC DNA]</scope>
    <source>
        <strain evidence="1">E3</strain>
    </source>
</reference>
<sequence length="377" mass="42090">MAVDARQIRVQIDNLLDNPVLAAGPEQHETKEPALSPLEQFFVDVHNIYLGDQAAERGDRERQAQADESSPSGASHVVQLVNMARFQTDTMVRLIDTVLGRSGLTMQRSKPPVPTVVAGDVAKQSSSTIRSASTITTAFAADICSMNRFWLLTLLPTNTLAVDLSFAGSHYLVPLAQDQDGRITFEGTAREHLHAEIRRRFLANLRRFSFDNAASCANDVTPEFQRLADRIVWDGPCDCIELCQDDLQIKGSAYARALSNYVFAEFVHGAHEKRKILPEVVAFVAHDRVFCAVRDVIRSIAATHAPAVTVREQWSKRATRGGWRIYCLQRLRYEVDVIEGEIIARCLPRAPHQAYQMSCHSIPLLQLIITDLIESDD</sequence>
<keyword evidence="3" id="KW-1185">Reference proteome</keyword>
<dbReference type="Proteomes" id="UP000290189">
    <property type="component" value="Unassembled WGS sequence"/>
</dbReference>
<evidence type="ECO:0000313" key="2">
    <source>
        <dbReference type="EMBL" id="SPQ94210.1"/>
    </source>
</evidence>
<name>A0A0G4II37_PLABS</name>
<reference evidence="2 4" key="2">
    <citation type="submission" date="2018-03" db="EMBL/GenBank/DDBJ databases">
        <authorList>
            <person name="Fogelqvist J."/>
        </authorList>
    </citation>
    <scope>NUCLEOTIDE SEQUENCE [LARGE SCALE GENOMIC DNA]</scope>
</reference>
<keyword evidence="2" id="KW-0496">Mitochondrion</keyword>
<evidence type="ECO:0000313" key="4">
    <source>
        <dbReference type="Proteomes" id="UP000290189"/>
    </source>
</evidence>
<proteinExistence type="predicted"/>